<evidence type="ECO:0000313" key="2">
    <source>
        <dbReference type="EMBL" id="QPZ37458.1"/>
    </source>
</evidence>
<sequence length="217" mass="22417">MELFSRLENAAHKVSRVYAQAEASAVTGLSGAGGVRRRTAVGNVSELVRQMPDDAVNQLLWQAGQLRRAADAVIAIAAAETVVRAAGEASTLAGVGRADAEQLARVGAMIDESERVIDACGVVEAESLDIVVDVPWWHSISLAVIDGGLSPAAAAVMRERLGEPGGVVTARNLARAAEELTEHVSAMAPDAVGEAAGRKRAELEGATELVSGDDSAE</sequence>
<name>A0ABX6YFE6_9MICO</name>
<dbReference type="EMBL" id="CP061169">
    <property type="protein sequence ID" value="QPZ37458.1"/>
    <property type="molecule type" value="Genomic_DNA"/>
</dbReference>
<feature type="region of interest" description="Disordered" evidence="1">
    <location>
        <begin position="195"/>
        <end position="217"/>
    </location>
</feature>
<keyword evidence="3" id="KW-1185">Reference proteome</keyword>
<accession>A0ABX6YFE6</accession>
<dbReference type="Proteomes" id="UP000662814">
    <property type="component" value="Chromosome"/>
</dbReference>
<evidence type="ECO:0000313" key="3">
    <source>
        <dbReference type="Proteomes" id="UP000662814"/>
    </source>
</evidence>
<dbReference type="RefSeq" id="WP_166991839.1">
    <property type="nucleotide sequence ID" value="NZ_CP061169.1"/>
</dbReference>
<gene>
    <name evidence="2" type="ORF">HCR76_11500</name>
</gene>
<protein>
    <submittedName>
        <fullName evidence="2">Uncharacterized protein</fullName>
    </submittedName>
</protein>
<organism evidence="2 3">
    <name type="scientific">Paramicrobacterium chengjingii</name>
    <dbReference type="NCBI Taxonomy" id="2769067"/>
    <lineage>
        <taxon>Bacteria</taxon>
        <taxon>Bacillati</taxon>
        <taxon>Actinomycetota</taxon>
        <taxon>Actinomycetes</taxon>
        <taxon>Micrococcales</taxon>
        <taxon>Microbacteriaceae</taxon>
        <taxon>Paramicrobacterium</taxon>
    </lineage>
</organism>
<evidence type="ECO:0000256" key="1">
    <source>
        <dbReference type="SAM" id="MobiDB-lite"/>
    </source>
</evidence>
<proteinExistence type="predicted"/>
<reference evidence="2 3" key="1">
    <citation type="submission" date="2020-12" db="EMBL/GenBank/DDBJ databases">
        <title>Microbacterium sp. HY060.</title>
        <authorList>
            <person name="Zhou J."/>
        </authorList>
    </citation>
    <scope>NUCLEOTIDE SEQUENCE [LARGE SCALE GENOMIC DNA]</scope>
    <source>
        <strain evidence="2 3">HY60</strain>
    </source>
</reference>